<keyword evidence="1" id="KW-0732">Signal</keyword>
<reference evidence="3" key="1">
    <citation type="submission" date="2022-11" db="UniProtKB">
        <authorList>
            <consortium name="WormBaseParasite"/>
        </authorList>
    </citation>
    <scope>IDENTIFICATION</scope>
</reference>
<evidence type="ECO:0000313" key="2">
    <source>
        <dbReference type="Proteomes" id="UP000887566"/>
    </source>
</evidence>
<feature type="chain" id="PRO_5037825767" evidence="1">
    <location>
        <begin position="22"/>
        <end position="166"/>
    </location>
</feature>
<proteinExistence type="predicted"/>
<accession>A0A914VLR9</accession>
<feature type="signal peptide" evidence="1">
    <location>
        <begin position="1"/>
        <end position="21"/>
    </location>
</feature>
<sequence>MISWIIGLVFLWMFWLPNNRACMRTIPGDDLTTTTTAPMCPDPMPLFATPDGFVKVVIPAANTNGATTPAGTTISVACDDAGTNPATVGAGLTVTFDTIGTNIMDGDNLNGSFEEFSLTCEPTGLWLFDITGITGGPGPQSYSGIVSAPGAALCQACLGPVMPWCQ</sequence>
<dbReference type="WBParaSite" id="PSAMB.scaffold2090size25535.g16273.t1">
    <property type="protein sequence ID" value="PSAMB.scaffold2090size25535.g16273.t1"/>
    <property type="gene ID" value="PSAMB.scaffold2090size25535.g16273"/>
</dbReference>
<keyword evidence="2" id="KW-1185">Reference proteome</keyword>
<protein>
    <submittedName>
        <fullName evidence="3">C6 domain-containing protein</fullName>
    </submittedName>
</protein>
<evidence type="ECO:0000313" key="3">
    <source>
        <dbReference type="WBParaSite" id="PSAMB.scaffold2090size25535.g16273.t1"/>
    </source>
</evidence>
<evidence type="ECO:0000256" key="1">
    <source>
        <dbReference type="SAM" id="SignalP"/>
    </source>
</evidence>
<name>A0A914VLR9_9BILA</name>
<dbReference type="AlphaFoldDB" id="A0A914VLR9"/>
<organism evidence="2 3">
    <name type="scientific">Plectus sambesii</name>
    <dbReference type="NCBI Taxonomy" id="2011161"/>
    <lineage>
        <taxon>Eukaryota</taxon>
        <taxon>Metazoa</taxon>
        <taxon>Ecdysozoa</taxon>
        <taxon>Nematoda</taxon>
        <taxon>Chromadorea</taxon>
        <taxon>Plectida</taxon>
        <taxon>Plectina</taxon>
        <taxon>Plectoidea</taxon>
        <taxon>Plectidae</taxon>
        <taxon>Plectus</taxon>
    </lineage>
</organism>
<dbReference type="Proteomes" id="UP000887566">
    <property type="component" value="Unplaced"/>
</dbReference>